<dbReference type="EMBL" id="SFAM01000133">
    <property type="protein sequence ID" value="TRV09922.1"/>
    <property type="molecule type" value="Genomic_DNA"/>
</dbReference>
<protein>
    <submittedName>
        <fullName evidence="2">Uncharacterized protein</fullName>
    </submittedName>
</protein>
<evidence type="ECO:0000313" key="3">
    <source>
        <dbReference type="Proteomes" id="UP000315868"/>
    </source>
</evidence>
<sequence>MNGNIMILLTILIIVGSNLLFIYLKKRNPIVCYLTYGVGLFIVVLWLIRNPIIMKIPDFYLQILGVFVIAPFLKQLIWLSFKFTGLLERR</sequence>
<gene>
    <name evidence="2" type="ORF">EWV45_14685</name>
</gene>
<evidence type="ECO:0000313" key="2">
    <source>
        <dbReference type="EMBL" id="TRV09922.1"/>
    </source>
</evidence>
<keyword evidence="1" id="KW-1133">Transmembrane helix</keyword>
<dbReference type="Proteomes" id="UP000315868">
    <property type="component" value="Unassembled WGS sequence"/>
</dbReference>
<feature type="transmembrane region" description="Helical" evidence="1">
    <location>
        <begin position="31"/>
        <end position="48"/>
    </location>
</feature>
<organism evidence="2 3">
    <name type="scientific">Microcystis flos-aquae Mf_QC_C_20070823_S10D</name>
    <dbReference type="NCBI Taxonomy" id="2486236"/>
    <lineage>
        <taxon>Bacteria</taxon>
        <taxon>Bacillati</taxon>
        <taxon>Cyanobacteriota</taxon>
        <taxon>Cyanophyceae</taxon>
        <taxon>Oscillatoriophycideae</taxon>
        <taxon>Chroococcales</taxon>
        <taxon>Microcystaceae</taxon>
        <taxon>Microcystis</taxon>
    </lineage>
</organism>
<keyword evidence="1" id="KW-0472">Membrane</keyword>
<comment type="caution">
    <text evidence="2">The sequence shown here is derived from an EMBL/GenBank/DDBJ whole genome shotgun (WGS) entry which is preliminary data.</text>
</comment>
<evidence type="ECO:0000256" key="1">
    <source>
        <dbReference type="SAM" id="Phobius"/>
    </source>
</evidence>
<feature type="transmembrane region" description="Helical" evidence="1">
    <location>
        <begin position="60"/>
        <end position="81"/>
    </location>
</feature>
<name>A0A552KPM4_9CHRO</name>
<accession>A0A552KPM4</accession>
<keyword evidence="1" id="KW-0812">Transmembrane</keyword>
<feature type="transmembrane region" description="Helical" evidence="1">
    <location>
        <begin position="6"/>
        <end position="24"/>
    </location>
</feature>
<reference evidence="2 3" key="1">
    <citation type="submission" date="2019-01" db="EMBL/GenBank/DDBJ databases">
        <title>Coherence of Microcystis species and biogeography revealed through population genomics.</title>
        <authorList>
            <person name="Perez-Carrascal O.M."/>
            <person name="Terrat Y."/>
            <person name="Giani A."/>
            <person name="Fortin N."/>
            <person name="Tromas N."/>
            <person name="Shapiro B.J."/>
        </authorList>
    </citation>
    <scope>NUCLEOTIDE SEQUENCE [LARGE SCALE GENOMIC DNA]</scope>
    <source>
        <strain evidence="2">Mf_QC_C_20070823_S10D</strain>
    </source>
</reference>
<proteinExistence type="predicted"/>
<dbReference type="AlphaFoldDB" id="A0A552KPM4"/>